<dbReference type="Pfam" id="PF09807">
    <property type="entry name" value="ELP6"/>
    <property type="match status" value="1"/>
</dbReference>
<dbReference type="InterPro" id="IPR027417">
    <property type="entry name" value="P-loop_NTPase"/>
</dbReference>
<reference evidence="4 5" key="1">
    <citation type="submission" date="2013-11" db="EMBL/GenBank/DDBJ databases">
        <title>Genome sequencing of Stegodyphus mimosarum.</title>
        <authorList>
            <person name="Bechsgaard J."/>
        </authorList>
    </citation>
    <scope>NUCLEOTIDE SEQUENCE [LARGE SCALE GENOMIC DNA]</scope>
</reference>
<evidence type="ECO:0000256" key="3">
    <source>
        <dbReference type="ARBA" id="ARBA00020263"/>
    </source>
</evidence>
<evidence type="ECO:0000256" key="1">
    <source>
        <dbReference type="ARBA" id="ARBA00005043"/>
    </source>
</evidence>
<dbReference type="GO" id="GO:0033588">
    <property type="term" value="C:elongator holoenzyme complex"/>
    <property type="evidence" value="ECO:0007669"/>
    <property type="project" value="InterPro"/>
</dbReference>
<comment type="similarity">
    <text evidence="2">Belongs to the ELP6 family.</text>
</comment>
<name>A0A087U7S4_STEMI</name>
<gene>
    <name evidence="4" type="ORF">X975_01783</name>
</gene>
<proteinExistence type="inferred from homology"/>
<evidence type="ECO:0000313" key="4">
    <source>
        <dbReference type="EMBL" id="KFM73413.1"/>
    </source>
</evidence>
<protein>
    <recommendedName>
        <fullName evidence="3">Elongator complex protein 6</fullName>
    </recommendedName>
</protein>
<comment type="pathway">
    <text evidence="1">tRNA modification; 5-methoxycarbonylmethyl-2-thiouridine-tRNA biosynthesis.</text>
</comment>
<dbReference type="PANTHER" id="PTHR16184:SF6">
    <property type="entry name" value="ELONGATOR COMPLEX PROTEIN 6"/>
    <property type="match status" value="1"/>
</dbReference>
<dbReference type="AlphaFoldDB" id="A0A087U7S4"/>
<dbReference type="Proteomes" id="UP000054359">
    <property type="component" value="Unassembled WGS sequence"/>
</dbReference>
<dbReference type="STRING" id="407821.A0A087U7S4"/>
<sequence length="256" mass="28971">MTFNISNILDLASGSKKRQFVLVTRDSFTDSTFVFADILSCYSKQNYSFIIVNLSQSYNHYNHVLLKSGVNVRSLNDQQRIKFVSVLSDAEKLDENDSQHLLNPHLDCSNVNYLNHLYFSIKEATEIMTSTDKLNGFVIFVDDINVLLNLGISVNCIQSFLLYLYSLCMNETSHPGVLFMGAINDDCQESSVELLNYVSHLVDVKIQVEYLETGCSKETDGKITLEQKCKATCSSKKQKMYFKIYDKGAKILALGL</sequence>
<keyword evidence="5" id="KW-1185">Reference proteome</keyword>
<dbReference type="EMBL" id="KK118603">
    <property type="protein sequence ID" value="KFM73413.1"/>
    <property type="molecule type" value="Genomic_DNA"/>
</dbReference>
<dbReference type="UniPathway" id="UPA00988"/>
<accession>A0A087U7S4</accession>
<evidence type="ECO:0000313" key="5">
    <source>
        <dbReference type="Proteomes" id="UP000054359"/>
    </source>
</evidence>
<feature type="non-terminal residue" evidence="4">
    <location>
        <position position="256"/>
    </location>
</feature>
<dbReference type="PANTHER" id="PTHR16184">
    <property type="entry name" value="ELONGATOR COMPLEX PROTEIN 6"/>
    <property type="match status" value="1"/>
</dbReference>
<organism evidence="4 5">
    <name type="scientific">Stegodyphus mimosarum</name>
    <name type="common">African social velvet spider</name>
    <dbReference type="NCBI Taxonomy" id="407821"/>
    <lineage>
        <taxon>Eukaryota</taxon>
        <taxon>Metazoa</taxon>
        <taxon>Ecdysozoa</taxon>
        <taxon>Arthropoda</taxon>
        <taxon>Chelicerata</taxon>
        <taxon>Arachnida</taxon>
        <taxon>Araneae</taxon>
        <taxon>Araneomorphae</taxon>
        <taxon>Entelegynae</taxon>
        <taxon>Eresoidea</taxon>
        <taxon>Eresidae</taxon>
        <taxon>Stegodyphus</taxon>
    </lineage>
</organism>
<dbReference type="Gene3D" id="3.40.50.300">
    <property type="entry name" value="P-loop containing nucleotide triphosphate hydrolases"/>
    <property type="match status" value="1"/>
</dbReference>
<dbReference type="OMA" id="INDDCQE"/>
<dbReference type="GO" id="GO:0002098">
    <property type="term" value="P:tRNA wobble uridine modification"/>
    <property type="evidence" value="ECO:0007669"/>
    <property type="project" value="InterPro"/>
</dbReference>
<dbReference type="OrthoDB" id="9995306at2759"/>
<dbReference type="InterPro" id="IPR018627">
    <property type="entry name" value="ELP6"/>
</dbReference>
<evidence type="ECO:0000256" key="2">
    <source>
        <dbReference type="ARBA" id="ARBA00008837"/>
    </source>
</evidence>